<proteinExistence type="predicted"/>
<evidence type="ECO:0000313" key="1">
    <source>
        <dbReference type="EMBL" id="MBB5936129.1"/>
    </source>
</evidence>
<dbReference type="EMBL" id="JACHJL010000007">
    <property type="protein sequence ID" value="MBB5936129.1"/>
    <property type="molecule type" value="Genomic_DNA"/>
</dbReference>
<dbReference type="Proteomes" id="UP000588098">
    <property type="component" value="Unassembled WGS sequence"/>
</dbReference>
<keyword evidence="2" id="KW-1185">Reference proteome</keyword>
<reference evidence="1 2" key="1">
    <citation type="submission" date="2020-08" db="EMBL/GenBank/DDBJ databases">
        <title>Genomic Encyclopedia of Type Strains, Phase III (KMG-III): the genomes of soil and plant-associated and newly described type strains.</title>
        <authorList>
            <person name="Whitman W."/>
        </authorList>
    </citation>
    <scope>NUCLEOTIDE SEQUENCE [LARGE SCALE GENOMIC DNA]</scope>
    <source>
        <strain evidence="1 2">CECT 8305</strain>
    </source>
</reference>
<sequence>MVRTEYSVRTMSKACLGSAELALNLCQLFF</sequence>
<evidence type="ECO:0000313" key="2">
    <source>
        <dbReference type="Proteomes" id="UP000588098"/>
    </source>
</evidence>
<gene>
    <name evidence="1" type="ORF">FHS42_003204</name>
</gene>
<organism evidence="1 2">
    <name type="scientific">Streptomyces zagrosensis</name>
    <dbReference type="NCBI Taxonomy" id="1042984"/>
    <lineage>
        <taxon>Bacteria</taxon>
        <taxon>Bacillati</taxon>
        <taxon>Actinomycetota</taxon>
        <taxon>Actinomycetes</taxon>
        <taxon>Kitasatosporales</taxon>
        <taxon>Streptomycetaceae</taxon>
        <taxon>Streptomyces</taxon>
    </lineage>
</organism>
<comment type="caution">
    <text evidence="1">The sequence shown here is derived from an EMBL/GenBank/DDBJ whole genome shotgun (WGS) entry which is preliminary data.</text>
</comment>
<name>A0A7W9QA15_9ACTN</name>
<dbReference type="AlphaFoldDB" id="A0A7W9QA15"/>
<accession>A0A7W9QA15</accession>
<protein>
    <submittedName>
        <fullName evidence="1">Uncharacterized protein</fullName>
    </submittedName>
</protein>